<proteinExistence type="predicted"/>
<dbReference type="GO" id="GO:0005524">
    <property type="term" value="F:ATP binding"/>
    <property type="evidence" value="ECO:0007669"/>
    <property type="project" value="UniProtKB-KW"/>
</dbReference>
<dbReference type="SUPFAM" id="SSF52540">
    <property type="entry name" value="P-loop containing nucleoside triphosphate hydrolases"/>
    <property type="match status" value="2"/>
</dbReference>
<keyword evidence="2 4" id="KW-0067">ATP-binding</keyword>
<gene>
    <name evidence="4" type="ORF">PG915_20435</name>
</gene>
<dbReference type="InterPro" id="IPR027417">
    <property type="entry name" value="P-loop_NTPase"/>
</dbReference>
<dbReference type="InterPro" id="IPR003593">
    <property type="entry name" value="AAA+_ATPase"/>
</dbReference>
<organism evidence="4">
    <name type="scientific">Vibrio chaetopteri</name>
    <dbReference type="NCBI Taxonomy" id="3016528"/>
    <lineage>
        <taxon>Bacteria</taxon>
        <taxon>Pseudomonadati</taxon>
        <taxon>Pseudomonadota</taxon>
        <taxon>Gammaproteobacteria</taxon>
        <taxon>Vibrionales</taxon>
        <taxon>Vibrionaceae</taxon>
        <taxon>Vibrio</taxon>
    </lineage>
</organism>
<dbReference type="InterPro" id="IPR003439">
    <property type="entry name" value="ABC_transporter-like_ATP-bd"/>
</dbReference>
<dbReference type="InterPro" id="IPR051309">
    <property type="entry name" value="ABCF_ATPase"/>
</dbReference>
<sequence>MTAIHAIHAISLSKQFLDGQDLFNELSFTIPCGVTALVGKNGCGKSHLASVLAKQSQPTSGSVEWEGGLKSVGVYLQEASPDDFECSIAAYLGVEDKLEALKHISEGATDSKWFERISDSDWLLEQVLADLMETLRLPKVLNTKLSRLSGGQRAIIRLYRLLHQEHDAWILDEPTNHLDAKHIKWLVATLQKRHVPILVISHNITFLNNTDRILELNSLGITCFGGGFQGYLKQKEEKIAAINKMAKMLEKARKVKIERAQRREITAQRLASRGEKQRASGSQPKILMDGKKQGAQLANAAVKAQSERQMAELDQKLQDVKSQLEQFKPQKWYTCEAQSGGRVKVHFEDFSHSLIGSEPINQQILSGEHVWLKGANGSGKSTLLRLLEGGNHSSFGGHFTVNGECFYLDQHFSFLDAEVSMLDMVCHRCEALNIPKARTLLAGIGFRRETVHQSVSALSGGEKMKLAMLIASHQSHTSILLLDEPDNHLDLEAKQQLIGAINGYQGTVILVSHDEGFVGRLVIDRTIELS</sequence>
<protein>
    <submittedName>
        <fullName evidence="4">ATP-binding cassette domain-containing protein</fullName>
    </submittedName>
</protein>
<evidence type="ECO:0000313" key="4">
    <source>
        <dbReference type="EMBL" id="XCD17667.1"/>
    </source>
</evidence>
<dbReference type="PANTHER" id="PTHR42855:SF1">
    <property type="entry name" value="ABC TRANSPORTER DOMAIN-CONTAINING PROTEIN"/>
    <property type="match status" value="1"/>
</dbReference>
<evidence type="ECO:0000256" key="1">
    <source>
        <dbReference type="ARBA" id="ARBA00022741"/>
    </source>
</evidence>
<keyword evidence="1" id="KW-0547">Nucleotide-binding</keyword>
<dbReference type="KEGG" id="vck:PG915_20435"/>
<dbReference type="AlphaFoldDB" id="A0AAU8BQ74"/>
<dbReference type="GO" id="GO:0016887">
    <property type="term" value="F:ATP hydrolysis activity"/>
    <property type="evidence" value="ECO:0007669"/>
    <property type="project" value="InterPro"/>
</dbReference>
<dbReference type="Pfam" id="PF00005">
    <property type="entry name" value="ABC_tran"/>
    <property type="match status" value="2"/>
</dbReference>
<dbReference type="RefSeq" id="WP_353498846.1">
    <property type="nucleotide sequence ID" value="NZ_CP115921.1"/>
</dbReference>
<reference evidence="4" key="1">
    <citation type="submission" date="2023-01" db="EMBL/GenBank/DDBJ databases">
        <title>Vibrio sp. CB1-14 genome sequencing.</title>
        <authorList>
            <person name="Otstavnykh N."/>
            <person name="Isaeva M."/>
            <person name="Meleshko D."/>
        </authorList>
    </citation>
    <scope>NUCLEOTIDE SEQUENCE</scope>
    <source>
        <strain evidence="4">CB1-14</strain>
    </source>
</reference>
<evidence type="ECO:0000256" key="2">
    <source>
        <dbReference type="ARBA" id="ARBA00022840"/>
    </source>
</evidence>
<feature type="domain" description="ABC transporter" evidence="3">
    <location>
        <begin position="7"/>
        <end position="243"/>
    </location>
</feature>
<dbReference type="Gene3D" id="3.40.50.300">
    <property type="entry name" value="P-loop containing nucleotide triphosphate hydrolases"/>
    <property type="match status" value="2"/>
</dbReference>
<dbReference type="PROSITE" id="PS50893">
    <property type="entry name" value="ABC_TRANSPORTER_2"/>
    <property type="match status" value="1"/>
</dbReference>
<dbReference type="PANTHER" id="PTHR42855">
    <property type="entry name" value="ABC TRANSPORTER ATP-BINDING SUBUNIT"/>
    <property type="match status" value="1"/>
</dbReference>
<evidence type="ECO:0000259" key="3">
    <source>
        <dbReference type="PROSITE" id="PS50893"/>
    </source>
</evidence>
<dbReference type="SMART" id="SM00382">
    <property type="entry name" value="AAA"/>
    <property type="match status" value="2"/>
</dbReference>
<name>A0AAU8BQ74_9VIBR</name>
<dbReference type="EMBL" id="CP115921">
    <property type="protein sequence ID" value="XCD17667.1"/>
    <property type="molecule type" value="Genomic_DNA"/>
</dbReference>
<accession>A0AAU8BQ74</accession>